<gene>
    <name evidence="3" type="ORF">EZI54_15315</name>
</gene>
<dbReference type="Proteomes" id="UP000313645">
    <property type="component" value="Unassembled WGS sequence"/>
</dbReference>
<feature type="region of interest" description="Disordered" evidence="1">
    <location>
        <begin position="1"/>
        <end position="32"/>
    </location>
</feature>
<evidence type="ECO:0000259" key="2">
    <source>
        <dbReference type="Pfam" id="PF13298"/>
    </source>
</evidence>
<dbReference type="InterPro" id="IPR014144">
    <property type="entry name" value="LigD_PE_domain"/>
</dbReference>
<sequence>MSDRQSEYSSKRNTRQSGEPDHRRHRPSRKENQFVIQMHDASQLHFDFRLAIDGSLKSWAVPKGPSLDPSDKRLAIEVEDHPLDYADFEGVIPEGHYGAGTVMVWDRGTYRNLREEGDKPTSMADAHRDGLIEVWLEGEKLSGGFALKRFREGKKPQWLLIKTNDDHADARRNPVSTENKSVKSGRTLHAIAKAEKPDD</sequence>
<keyword evidence="3" id="KW-0436">Ligase</keyword>
<protein>
    <submittedName>
        <fullName evidence="3">DNA ligase</fullName>
    </submittedName>
</protein>
<feature type="compositionally biased region" description="Basic and acidic residues" evidence="1">
    <location>
        <begin position="1"/>
        <end position="10"/>
    </location>
</feature>
<comment type="caution">
    <text evidence="3">The sequence shown here is derived from an EMBL/GenBank/DDBJ whole genome shotgun (WGS) entry which is preliminary data.</text>
</comment>
<feature type="compositionally biased region" description="Polar residues" evidence="1">
    <location>
        <begin position="174"/>
        <end position="184"/>
    </location>
</feature>
<proteinExistence type="predicted"/>
<dbReference type="NCBIfam" id="TIGR02777">
    <property type="entry name" value="LigD_PE_dom"/>
    <property type="match status" value="1"/>
</dbReference>
<reference evidence="3 4" key="1">
    <citation type="submission" date="2019-02" db="EMBL/GenBank/DDBJ databases">
        <title>Marinobacter halodurans sp. nov., a marine bacterium isolated from sea tidal flat.</title>
        <authorList>
            <person name="Yoo Y."/>
            <person name="Lee D.W."/>
            <person name="Kim B.S."/>
            <person name="Kim J.-J."/>
        </authorList>
    </citation>
    <scope>NUCLEOTIDE SEQUENCE [LARGE SCALE GENOMIC DNA]</scope>
    <source>
        <strain evidence="3 4">YJ-S3-2</strain>
    </source>
</reference>
<feature type="domain" description="DNA ligase D 3'-phosphoesterase" evidence="2">
    <location>
        <begin position="37"/>
        <end position="149"/>
    </location>
</feature>
<dbReference type="Pfam" id="PF13298">
    <property type="entry name" value="LigD_N"/>
    <property type="match status" value="1"/>
</dbReference>
<dbReference type="EMBL" id="SJDL01000025">
    <property type="protein sequence ID" value="TBW53349.1"/>
    <property type="molecule type" value="Genomic_DNA"/>
</dbReference>
<dbReference type="PANTHER" id="PTHR39465">
    <property type="entry name" value="DNA LIGASE D, 3'-PHOSPHOESTERASE DOMAIN"/>
    <property type="match status" value="1"/>
</dbReference>
<evidence type="ECO:0000313" key="4">
    <source>
        <dbReference type="Proteomes" id="UP000313645"/>
    </source>
</evidence>
<evidence type="ECO:0000313" key="3">
    <source>
        <dbReference type="EMBL" id="TBW53349.1"/>
    </source>
</evidence>
<accession>A0ABY1ZM29</accession>
<dbReference type="GO" id="GO:0016874">
    <property type="term" value="F:ligase activity"/>
    <property type="evidence" value="ECO:0007669"/>
    <property type="project" value="UniProtKB-KW"/>
</dbReference>
<evidence type="ECO:0000256" key="1">
    <source>
        <dbReference type="SAM" id="MobiDB-lite"/>
    </source>
</evidence>
<keyword evidence="4" id="KW-1185">Reference proteome</keyword>
<organism evidence="3 4">
    <name type="scientific">Marinobacter halodurans</name>
    <dbReference type="NCBI Taxonomy" id="2528979"/>
    <lineage>
        <taxon>Bacteria</taxon>
        <taxon>Pseudomonadati</taxon>
        <taxon>Pseudomonadota</taxon>
        <taxon>Gammaproteobacteria</taxon>
        <taxon>Pseudomonadales</taxon>
        <taxon>Marinobacteraceae</taxon>
        <taxon>Marinobacter</taxon>
    </lineage>
</organism>
<name>A0ABY1ZM29_9GAMM</name>
<feature type="region of interest" description="Disordered" evidence="1">
    <location>
        <begin position="169"/>
        <end position="199"/>
    </location>
</feature>
<dbReference type="RefSeq" id="WP_131482757.1">
    <property type="nucleotide sequence ID" value="NZ_SJDL01000025.1"/>
</dbReference>
<dbReference type="PANTHER" id="PTHR39465:SF1">
    <property type="entry name" value="DNA LIGASE D 3'-PHOSPHOESTERASE DOMAIN-CONTAINING PROTEIN"/>
    <property type="match status" value="1"/>
</dbReference>